<accession>A0A9P4T8D3</accession>
<reference evidence="3" key="1">
    <citation type="submission" date="2019-04" db="EMBL/GenBank/DDBJ databases">
        <title>Sequencing of skin fungus with MAO and IRED activity.</title>
        <authorList>
            <person name="Marsaioli A.J."/>
            <person name="Bonatto J.M.C."/>
            <person name="Reis Junior O."/>
        </authorList>
    </citation>
    <scope>NUCLEOTIDE SEQUENCE</scope>
    <source>
        <strain evidence="3">30M1</strain>
    </source>
</reference>
<evidence type="ECO:0000256" key="1">
    <source>
        <dbReference type="SAM" id="MobiDB-lite"/>
    </source>
</evidence>
<sequence length="543" mass="60629">MTGNPPFSRLKLAHGDITQVYHTISQAAIQFAILGKSDVARSLVSKLNEYDYYHGFHVILRPLYLLWDMAGSWPDHEEDRARENIAKDRRRLAENGHDPNDSERAGKRARTVTQNKPVTADDVQAEIQKFTESWADGWFRPDQARSGIGLSSSSKKTEGAPSASPAESIKAILAAIDQMRPEEHKHSQTGYLAMKVSSGLVNALDSRLQLAEGTNKPEEHEHLPMVDDLLGMIAKRLNANSQTDYLCQSPRIWKILSEGVLARVLNIDLEQVNALAEDFEKAVDMRFKYGKLGYPSCSMDTILKTMEENTRQVDDAEELGCQLAEDETLFRKPATSAEIDETEERLGVKLPNDYKEFLMKTNGFGSAFSGIILEPPLHPLSELRWFTDDEDYFTELCLDIPGNVIPAVHSCDTDGDADWVEVGKAIEIGTEDIDNIWLIPPSKMQEVRDRVSEILESDAYDQKAKTSILHMVENFAGSEETFHNLGWGCVAWDAGGGACMTVYPSFHAYLREVAHAGGKDNSDLLSERKFLGYAMVEEPVAQS</sequence>
<evidence type="ECO:0000313" key="3">
    <source>
        <dbReference type="EMBL" id="KAF2996889.1"/>
    </source>
</evidence>
<dbReference type="SUPFAM" id="SSF160631">
    <property type="entry name" value="SMI1/KNR4-like"/>
    <property type="match status" value="1"/>
</dbReference>
<keyword evidence="4" id="KW-1185">Reference proteome</keyword>
<organism evidence="3 4">
    <name type="scientific">Curvularia kusanoi</name>
    <name type="common">Cochliobolus kusanoi</name>
    <dbReference type="NCBI Taxonomy" id="90978"/>
    <lineage>
        <taxon>Eukaryota</taxon>
        <taxon>Fungi</taxon>
        <taxon>Dikarya</taxon>
        <taxon>Ascomycota</taxon>
        <taxon>Pezizomycotina</taxon>
        <taxon>Dothideomycetes</taxon>
        <taxon>Pleosporomycetidae</taxon>
        <taxon>Pleosporales</taxon>
        <taxon>Pleosporineae</taxon>
        <taxon>Pleosporaceae</taxon>
        <taxon>Curvularia</taxon>
    </lineage>
</organism>
<feature type="domain" description="Knr4/Smi1-like" evidence="2">
    <location>
        <begin position="333"/>
        <end position="457"/>
    </location>
</feature>
<dbReference type="InterPro" id="IPR018958">
    <property type="entry name" value="Knr4/Smi1-like_dom"/>
</dbReference>
<dbReference type="SMART" id="SM00860">
    <property type="entry name" value="SMI1_KNR4"/>
    <property type="match status" value="1"/>
</dbReference>
<evidence type="ECO:0000313" key="4">
    <source>
        <dbReference type="Proteomes" id="UP000801428"/>
    </source>
</evidence>
<proteinExistence type="predicted"/>
<dbReference type="Pfam" id="PF09346">
    <property type="entry name" value="SMI1_KNR4"/>
    <property type="match status" value="1"/>
</dbReference>
<name>A0A9P4T8D3_CURKU</name>
<feature type="region of interest" description="Disordered" evidence="1">
    <location>
        <begin position="145"/>
        <end position="166"/>
    </location>
</feature>
<feature type="compositionally biased region" description="Basic and acidic residues" evidence="1">
    <location>
        <begin position="88"/>
        <end position="106"/>
    </location>
</feature>
<dbReference type="InterPro" id="IPR037883">
    <property type="entry name" value="Knr4/Smi1-like_sf"/>
</dbReference>
<dbReference type="EMBL" id="SWKU01000025">
    <property type="protein sequence ID" value="KAF2996889.1"/>
    <property type="molecule type" value="Genomic_DNA"/>
</dbReference>
<protein>
    <recommendedName>
        <fullName evidence="2">Knr4/Smi1-like domain-containing protein</fullName>
    </recommendedName>
</protein>
<dbReference type="Gene3D" id="3.40.1580.10">
    <property type="entry name" value="SMI1/KNR4-like"/>
    <property type="match status" value="1"/>
</dbReference>
<gene>
    <name evidence="3" type="ORF">E8E13_005247</name>
</gene>
<feature type="region of interest" description="Disordered" evidence="1">
    <location>
        <begin position="88"/>
        <end position="115"/>
    </location>
</feature>
<evidence type="ECO:0000259" key="2">
    <source>
        <dbReference type="SMART" id="SM00860"/>
    </source>
</evidence>
<dbReference type="OrthoDB" id="2788868at2759"/>
<comment type="caution">
    <text evidence="3">The sequence shown here is derived from an EMBL/GenBank/DDBJ whole genome shotgun (WGS) entry which is preliminary data.</text>
</comment>
<dbReference type="AlphaFoldDB" id="A0A9P4T8D3"/>
<dbReference type="Proteomes" id="UP000801428">
    <property type="component" value="Unassembled WGS sequence"/>
</dbReference>